<name>A0ABV8GR87_9ACTN</name>
<keyword evidence="3" id="KW-1185">Reference proteome</keyword>
<sequence>MAGGGTVRDDREVHGTDGVTEMDVDPVGPGGERGHLLPSW</sequence>
<evidence type="ECO:0000313" key="3">
    <source>
        <dbReference type="Proteomes" id="UP001595851"/>
    </source>
</evidence>
<dbReference type="Proteomes" id="UP001595851">
    <property type="component" value="Unassembled WGS sequence"/>
</dbReference>
<protein>
    <submittedName>
        <fullName evidence="2">Uncharacterized protein</fullName>
    </submittedName>
</protein>
<evidence type="ECO:0000313" key="2">
    <source>
        <dbReference type="EMBL" id="MFC4015300.1"/>
    </source>
</evidence>
<comment type="caution">
    <text evidence="2">The sequence shown here is derived from an EMBL/GenBank/DDBJ whole genome shotgun (WGS) entry which is preliminary data.</text>
</comment>
<proteinExistence type="predicted"/>
<gene>
    <name evidence="2" type="ORF">ACFOY2_49375</name>
</gene>
<reference evidence="3" key="1">
    <citation type="journal article" date="2019" name="Int. J. Syst. Evol. Microbiol.">
        <title>The Global Catalogue of Microorganisms (GCM) 10K type strain sequencing project: providing services to taxonomists for standard genome sequencing and annotation.</title>
        <authorList>
            <consortium name="The Broad Institute Genomics Platform"/>
            <consortium name="The Broad Institute Genome Sequencing Center for Infectious Disease"/>
            <person name="Wu L."/>
            <person name="Ma J."/>
        </authorList>
    </citation>
    <scope>NUCLEOTIDE SEQUENCE [LARGE SCALE GENOMIC DNA]</scope>
    <source>
        <strain evidence="3">TBRC 1276</strain>
    </source>
</reference>
<feature type="region of interest" description="Disordered" evidence="1">
    <location>
        <begin position="1"/>
        <end position="40"/>
    </location>
</feature>
<dbReference type="EMBL" id="JBHSBI010000042">
    <property type="protein sequence ID" value="MFC4015300.1"/>
    <property type="molecule type" value="Genomic_DNA"/>
</dbReference>
<dbReference type="RefSeq" id="WP_379535112.1">
    <property type="nucleotide sequence ID" value="NZ_JBHSBI010000042.1"/>
</dbReference>
<accession>A0ABV8GR87</accession>
<evidence type="ECO:0000256" key="1">
    <source>
        <dbReference type="SAM" id="MobiDB-lite"/>
    </source>
</evidence>
<organism evidence="2 3">
    <name type="scientific">Nonomuraea purpurea</name>
    <dbReference type="NCBI Taxonomy" id="1849276"/>
    <lineage>
        <taxon>Bacteria</taxon>
        <taxon>Bacillati</taxon>
        <taxon>Actinomycetota</taxon>
        <taxon>Actinomycetes</taxon>
        <taxon>Streptosporangiales</taxon>
        <taxon>Streptosporangiaceae</taxon>
        <taxon>Nonomuraea</taxon>
    </lineage>
</organism>